<evidence type="ECO:0000256" key="3">
    <source>
        <dbReference type="ARBA" id="ARBA00017877"/>
    </source>
</evidence>
<evidence type="ECO:0000256" key="5">
    <source>
        <dbReference type="ARBA" id="ARBA00022989"/>
    </source>
</evidence>
<dbReference type="PANTHER" id="PTHR13144">
    <property type="entry name" value="TEX261 PROTEIN"/>
    <property type="match status" value="1"/>
</dbReference>
<keyword evidence="4 7" id="KW-0812">Transmembrane</keyword>
<gene>
    <name evidence="9" type="primary">LOC106475468</name>
</gene>
<feature type="transmembrane region" description="Helical" evidence="7">
    <location>
        <begin position="89"/>
        <end position="106"/>
    </location>
</feature>
<protein>
    <recommendedName>
        <fullName evidence="3">Protein TEX261</fullName>
    </recommendedName>
</protein>
<evidence type="ECO:0000256" key="1">
    <source>
        <dbReference type="ARBA" id="ARBA00004141"/>
    </source>
</evidence>
<dbReference type="Pfam" id="PF04148">
    <property type="entry name" value="Erv26"/>
    <property type="match status" value="1"/>
</dbReference>
<dbReference type="RefSeq" id="XP_013791603.1">
    <property type="nucleotide sequence ID" value="XM_013936149.2"/>
</dbReference>
<keyword evidence="8" id="KW-1185">Reference proteome</keyword>
<evidence type="ECO:0000313" key="8">
    <source>
        <dbReference type="Proteomes" id="UP000694941"/>
    </source>
</evidence>
<feature type="transmembrane region" description="Helical" evidence="7">
    <location>
        <begin position="126"/>
        <end position="146"/>
    </location>
</feature>
<comment type="similarity">
    <text evidence="2">Belongs to the SVP26 family.</text>
</comment>
<dbReference type="InterPro" id="IPR007277">
    <property type="entry name" value="Svp26/Tex261"/>
</dbReference>
<organism evidence="8 9">
    <name type="scientific">Limulus polyphemus</name>
    <name type="common">Atlantic horseshoe crab</name>
    <dbReference type="NCBI Taxonomy" id="6850"/>
    <lineage>
        <taxon>Eukaryota</taxon>
        <taxon>Metazoa</taxon>
        <taxon>Ecdysozoa</taxon>
        <taxon>Arthropoda</taxon>
        <taxon>Chelicerata</taxon>
        <taxon>Merostomata</taxon>
        <taxon>Xiphosura</taxon>
        <taxon>Limulidae</taxon>
        <taxon>Limulus</taxon>
    </lineage>
</organism>
<dbReference type="Proteomes" id="UP000694941">
    <property type="component" value="Unplaced"/>
</dbReference>
<name>A0ABM1BZH7_LIMPO</name>
<evidence type="ECO:0000256" key="2">
    <source>
        <dbReference type="ARBA" id="ARBA00008096"/>
    </source>
</evidence>
<evidence type="ECO:0000256" key="6">
    <source>
        <dbReference type="ARBA" id="ARBA00023136"/>
    </source>
</evidence>
<accession>A0ABM1BZH7</accession>
<sequence>MWFLYFLSWISTVVQLCLIILAVAAGLYYLAELVEEFTTLTGKIIKALILMTLCIYGCLFLFEDLPLSLIIWGVASQVAHLFMLRTFPFFVLTSAPLVITVVLVFYNHYLAFNYFGSVYHPFSEVLAYFTLCLWIVPFAFFISLSANENILPTVSESKPIVSEDSDVVTNYFSRRSKRYGLLSFFNYAKESILPQGVKKKF</sequence>
<proteinExistence type="inferred from homology"/>
<evidence type="ECO:0000313" key="9">
    <source>
        <dbReference type="RefSeq" id="XP_013791603.1"/>
    </source>
</evidence>
<keyword evidence="6 7" id="KW-0472">Membrane</keyword>
<evidence type="ECO:0000256" key="4">
    <source>
        <dbReference type="ARBA" id="ARBA00022692"/>
    </source>
</evidence>
<dbReference type="GeneID" id="106475468"/>
<feature type="transmembrane region" description="Helical" evidence="7">
    <location>
        <begin position="6"/>
        <end position="31"/>
    </location>
</feature>
<comment type="subcellular location">
    <subcellularLocation>
        <location evidence="1">Membrane</location>
        <topology evidence="1">Multi-pass membrane protein</topology>
    </subcellularLocation>
</comment>
<evidence type="ECO:0000256" key="7">
    <source>
        <dbReference type="SAM" id="Phobius"/>
    </source>
</evidence>
<reference evidence="9" key="1">
    <citation type="submission" date="2025-08" db="UniProtKB">
        <authorList>
            <consortium name="RefSeq"/>
        </authorList>
    </citation>
    <scope>IDENTIFICATION</scope>
    <source>
        <tissue evidence="9">Muscle</tissue>
    </source>
</reference>
<dbReference type="PANTHER" id="PTHR13144:SF0">
    <property type="entry name" value="PROTEIN TEX261"/>
    <property type="match status" value="1"/>
</dbReference>
<feature type="transmembrane region" description="Helical" evidence="7">
    <location>
        <begin position="43"/>
        <end position="62"/>
    </location>
</feature>
<keyword evidence="5 7" id="KW-1133">Transmembrane helix</keyword>